<dbReference type="FunFam" id="2.60.40.60:FF:000001">
    <property type="entry name" value="Protocadherin alpha 2"/>
    <property type="match status" value="1"/>
</dbReference>
<keyword evidence="17" id="KW-1185">Reference proteome</keyword>
<feature type="domain" description="Cadherin" evidence="15">
    <location>
        <begin position="582"/>
        <end position="679"/>
    </location>
</feature>
<feature type="domain" description="Cadherin" evidence="15">
    <location>
        <begin position="250"/>
        <end position="352"/>
    </location>
</feature>
<feature type="compositionally biased region" description="Polar residues" evidence="13">
    <location>
        <begin position="819"/>
        <end position="845"/>
    </location>
</feature>
<evidence type="ECO:0000256" key="9">
    <source>
        <dbReference type="ARBA" id="ARBA00022989"/>
    </source>
</evidence>
<evidence type="ECO:0000256" key="5">
    <source>
        <dbReference type="ARBA" id="ARBA00022729"/>
    </source>
</evidence>
<sequence>MEFLCFSSTAGNVDWVRKWQLQLLILCICAAEGVYGQVRYSIPEEMVKGSFVGNIAEDLGLDVKRLRSGRARIFTEDDRGYIGLNADKGTLVVKERIDREELCGPVSPCSLHFQIILDNPMELHRVDVEILDVNDNAPVFPKKQLKLNISEGAVSGARFVLESAEDPDVGVNTLQSYALSPTDHFTLKHPSRTGGARFVEMVLQTGLDREKQEEHTLVLTAFDGGSPQKSGTVKIIITVSDANDNAPVFSQAVYKASLPENAPKGTHVLNVSATDADNGVNAEVRYSFSGRTVVDLFHINTYTGQITVNGNLDFEISKQYEINVMAVDPGDLTDSCKVVIDIIDVNDNAPVITLMSFSKEIPEDSAPGTVIAMLNIKDVDSGKNGQVKCFISAHLPFQVKSSSSNFYTLISDRVLDREKVPEYNITITAVDEGSPPYSTNKTLTLKLIDVNDNAPVFQQKSYTVQVVENNPPGSSLLAVKADDADSHSNKYVSYILMEKEISGMSASSFISVNAESGVIHAVRSFDYEQMKDFQVYVKAQDGGSPPLSSNVTVKIIVLDQNDNAPQILYPVQSGTSAVAEMVPRSAEVGYLVTKVVAVDVDSGQNSWLSYKLLKATDRALFEVGLQTGEIRTVRPVSDKDAVKQKLTVVVEDNGHPARSATVSVNVVVADSFPEVLSEFSDFTHDKDYNDNLTFYLILALAVVSFLFIVSIMSIISVKCYRWRREQMFYKSGGNLPVIPYYPPLYADMGGTGTLQRVYNYEVCGTTDSRKSDMKYVRPCSESIISLDASGTQTLLHQQKGEMTENLENQQKPPNADWRFSQNQRPGPSGRCKQNTTQMRWTTNGRTRAAGPPEAAVGTGPWPNPPTEAEQLQALMAAANEVSEATATLGPGTMGLSTRYSPQFTLQHVPDYRQNVYIPGSTATLTANPPQQALPPPQAQAAPPAQADAPKPAQTPASKKKSAKKEKK</sequence>
<dbReference type="Pfam" id="PF15974">
    <property type="entry name" value="Cadherin_tail"/>
    <property type="match status" value="1"/>
</dbReference>
<evidence type="ECO:0000313" key="16">
    <source>
        <dbReference type="Ensembl" id="ENSSFOP00015039968.1"/>
    </source>
</evidence>
<dbReference type="GO" id="GO:0005886">
    <property type="term" value="C:plasma membrane"/>
    <property type="evidence" value="ECO:0007669"/>
    <property type="project" value="UniProtKB-SubCell"/>
</dbReference>
<dbReference type="FunFam" id="2.60.40.60:FF:000129">
    <property type="entry name" value="protocadherin alpha-C2 isoform X1"/>
    <property type="match status" value="1"/>
</dbReference>
<reference evidence="16 17" key="1">
    <citation type="submission" date="2019-04" db="EMBL/GenBank/DDBJ databases">
        <authorList>
            <consortium name="Wellcome Sanger Institute Data Sharing"/>
        </authorList>
    </citation>
    <scope>NUCLEOTIDE SEQUENCE [LARGE SCALE GENOMIC DNA]</scope>
</reference>
<keyword evidence="7 12" id="KW-0106">Calcium</keyword>
<evidence type="ECO:0000256" key="14">
    <source>
        <dbReference type="SAM" id="Phobius"/>
    </source>
</evidence>
<proteinExistence type="predicted"/>
<dbReference type="InterPro" id="IPR013164">
    <property type="entry name" value="Cadherin_N"/>
</dbReference>
<feature type="domain" description="Cadherin" evidence="15">
    <location>
        <begin position="353"/>
        <end position="457"/>
    </location>
</feature>
<dbReference type="PANTHER" id="PTHR24028">
    <property type="entry name" value="CADHERIN-87A"/>
    <property type="match status" value="1"/>
</dbReference>
<feature type="domain" description="Cadherin" evidence="15">
    <location>
        <begin position="458"/>
        <end position="567"/>
    </location>
</feature>
<comment type="function">
    <text evidence="1">Potential calcium-dependent cell-adhesion protein. May be involved in the establishment and maintenance of specific neuronal connections in the brain.</text>
</comment>
<dbReference type="CDD" id="cd11304">
    <property type="entry name" value="Cadherin_repeat"/>
    <property type="match status" value="6"/>
</dbReference>
<feature type="domain" description="Cadherin" evidence="15">
    <location>
        <begin position="76"/>
        <end position="140"/>
    </location>
</feature>
<dbReference type="FunFam" id="2.60.40.60:FF:000004">
    <property type="entry name" value="Protocadherin 1 gamma 2"/>
    <property type="match status" value="1"/>
</dbReference>
<evidence type="ECO:0000256" key="7">
    <source>
        <dbReference type="ARBA" id="ARBA00022837"/>
    </source>
</evidence>
<dbReference type="Proteomes" id="UP000694397">
    <property type="component" value="Chromosome 13"/>
</dbReference>
<dbReference type="InterPro" id="IPR050174">
    <property type="entry name" value="Protocadherin/Cadherin-CA"/>
</dbReference>
<evidence type="ECO:0000256" key="3">
    <source>
        <dbReference type="ARBA" id="ARBA00022475"/>
    </source>
</evidence>
<protein>
    <submittedName>
        <fullName evidence="16">Protocadherin gamma-C5-like</fullName>
    </submittedName>
</protein>
<evidence type="ECO:0000259" key="15">
    <source>
        <dbReference type="PROSITE" id="PS50268"/>
    </source>
</evidence>
<dbReference type="AlphaFoldDB" id="A0A8C9SN09"/>
<keyword evidence="9 14" id="KW-1133">Transmembrane helix</keyword>
<dbReference type="GO" id="GO:0005509">
    <property type="term" value="F:calcium ion binding"/>
    <property type="evidence" value="ECO:0007669"/>
    <property type="project" value="UniProtKB-UniRule"/>
</dbReference>
<dbReference type="Pfam" id="PF16492">
    <property type="entry name" value="Cadherin_C_2"/>
    <property type="match status" value="1"/>
</dbReference>
<evidence type="ECO:0000256" key="4">
    <source>
        <dbReference type="ARBA" id="ARBA00022692"/>
    </source>
</evidence>
<feature type="region of interest" description="Disordered" evidence="13">
    <location>
        <begin position="920"/>
        <end position="967"/>
    </location>
</feature>
<dbReference type="Ensembl" id="ENSSFOT00015077469.1">
    <property type="protein sequence ID" value="ENSSFOP00015039968.1"/>
    <property type="gene ID" value="ENSSFOG00015003607.2"/>
</dbReference>
<feature type="region of interest" description="Disordered" evidence="13">
    <location>
        <begin position="803"/>
        <end position="866"/>
    </location>
</feature>
<dbReference type="InterPro" id="IPR020894">
    <property type="entry name" value="Cadherin_CS"/>
</dbReference>
<evidence type="ECO:0000256" key="12">
    <source>
        <dbReference type="PROSITE-ProRule" id="PRU00043"/>
    </source>
</evidence>
<dbReference type="GeneTree" id="ENSGT00940000164468"/>
<dbReference type="PANTHER" id="PTHR24028:SF296">
    <property type="entry name" value="PROTOCADHERIN 1 GAMMA 11 PRECURSOR-RELATED"/>
    <property type="match status" value="1"/>
</dbReference>
<evidence type="ECO:0000256" key="2">
    <source>
        <dbReference type="ARBA" id="ARBA00004251"/>
    </source>
</evidence>
<keyword evidence="5" id="KW-0732">Signal</keyword>
<organism evidence="16 17">
    <name type="scientific">Scleropages formosus</name>
    <name type="common">Asian bonytongue</name>
    <name type="synonym">Osteoglossum formosum</name>
    <dbReference type="NCBI Taxonomy" id="113540"/>
    <lineage>
        <taxon>Eukaryota</taxon>
        <taxon>Metazoa</taxon>
        <taxon>Chordata</taxon>
        <taxon>Craniata</taxon>
        <taxon>Vertebrata</taxon>
        <taxon>Euteleostomi</taxon>
        <taxon>Actinopterygii</taxon>
        <taxon>Neopterygii</taxon>
        <taxon>Teleostei</taxon>
        <taxon>Osteoglossocephala</taxon>
        <taxon>Osteoglossomorpha</taxon>
        <taxon>Osteoglossiformes</taxon>
        <taxon>Osteoglossidae</taxon>
        <taxon>Scleropages</taxon>
    </lineage>
</organism>
<name>A0A8C9SN09_SCLFO</name>
<keyword evidence="10 14" id="KW-0472">Membrane</keyword>
<dbReference type="Pfam" id="PF00028">
    <property type="entry name" value="Cadherin"/>
    <property type="match status" value="5"/>
</dbReference>
<dbReference type="FunFam" id="2.60.40.60:FF:000006">
    <property type="entry name" value="Protocadherin alpha 2"/>
    <property type="match status" value="1"/>
</dbReference>
<comment type="subcellular location">
    <subcellularLocation>
        <location evidence="2">Cell membrane</location>
        <topology evidence="2">Single-pass type I membrane protein</topology>
    </subcellularLocation>
</comment>
<evidence type="ECO:0000256" key="11">
    <source>
        <dbReference type="ARBA" id="ARBA00023180"/>
    </source>
</evidence>
<dbReference type="SUPFAM" id="SSF49313">
    <property type="entry name" value="Cadherin-like"/>
    <property type="match status" value="6"/>
</dbReference>
<dbReference type="Pfam" id="PF08266">
    <property type="entry name" value="Cadherin_2"/>
    <property type="match status" value="1"/>
</dbReference>
<evidence type="ECO:0000256" key="10">
    <source>
        <dbReference type="ARBA" id="ARBA00023136"/>
    </source>
</evidence>
<keyword evidence="11" id="KW-0325">Glycoprotein</keyword>
<evidence type="ECO:0000256" key="6">
    <source>
        <dbReference type="ARBA" id="ARBA00022737"/>
    </source>
</evidence>
<keyword evidence="4 14" id="KW-0812">Transmembrane</keyword>
<keyword evidence="3" id="KW-1003">Cell membrane</keyword>
<feature type="transmembrane region" description="Helical" evidence="14">
    <location>
        <begin position="692"/>
        <end position="717"/>
    </location>
</feature>
<dbReference type="FunFam" id="2.60.40.60:FF:000007">
    <property type="entry name" value="Protocadherin alpha 2"/>
    <property type="match status" value="1"/>
</dbReference>
<evidence type="ECO:0000313" key="17">
    <source>
        <dbReference type="Proteomes" id="UP000694397"/>
    </source>
</evidence>
<feature type="domain" description="Cadherin" evidence="15">
    <location>
        <begin position="141"/>
        <end position="249"/>
    </location>
</feature>
<dbReference type="PRINTS" id="PR00205">
    <property type="entry name" value="CADHERIN"/>
</dbReference>
<dbReference type="InterPro" id="IPR031904">
    <property type="entry name" value="Cadherin_CBD"/>
</dbReference>
<dbReference type="PROSITE" id="PS50268">
    <property type="entry name" value="CADHERIN_2"/>
    <property type="match status" value="6"/>
</dbReference>
<dbReference type="GO" id="GO:0009653">
    <property type="term" value="P:anatomical structure morphogenesis"/>
    <property type="evidence" value="ECO:0007669"/>
    <property type="project" value="UniProtKB-ARBA"/>
</dbReference>
<keyword evidence="8" id="KW-0130">Cell adhesion</keyword>
<dbReference type="InterPro" id="IPR002126">
    <property type="entry name" value="Cadherin-like_dom"/>
</dbReference>
<dbReference type="SMART" id="SM00112">
    <property type="entry name" value="CA"/>
    <property type="match status" value="6"/>
</dbReference>
<evidence type="ECO:0000256" key="13">
    <source>
        <dbReference type="SAM" id="MobiDB-lite"/>
    </source>
</evidence>
<dbReference type="InterPro" id="IPR015919">
    <property type="entry name" value="Cadherin-like_sf"/>
</dbReference>
<dbReference type="FunFam" id="2.60.40.60:FF:000002">
    <property type="entry name" value="Protocadherin alpha 2"/>
    <property type="match status" value="1"/>
</dbReference>
<evidence type="ECO:0000256" key="8">
    <source>
        <dbReference type="ARBA" id="ARBA00022889"/>
    </source>
</evidence>
<dbReference type="InterPro" id="IPR032455">
    <property type="entry name" value="Cadherin_C"/>
</dbReference>
<dbReference type="PROSITE" id="PS00232">
    <property type="entry name" value="CADHERIN_1"/>
    <property type="match status" value="3"/>
</dbReference>
<accession>A0A8C9SN09</accession>
<dbReference type="Gene3D" id="2.60.40.60">
    <property type="entry name" value="Cadherins"/>
    <property type="match status" value="6"/>
</dbReference>
<reference evidence="16" key="2">
    <citation type="submission" date="2025-08" db="UniProtKB">
        <authorList>
            <consortium name="Ensembl"/>
        </authorList>
    </citation>
    <scope>IDENTIFICATION</scope>
</reference>
<dbReference type="GO" id="GO:0007156">
    <property type="term" value="P:homophilic cell adhesion via plasma membrane adhesion molecules"/>
    <property type="evidence" value="ECO:0007669"/>
    <property type="project" value="InterPro"/>
</dbReference>
<gene>
    <name evidence="16" type="primary">LOC108925318</name>
</gene>
<feature type="compositionally biased region" description="Low complexity" evidence="13">
    <location>
        <begin position="938"/>
        <end position="956"/>
    </location>
</feature>
<keyword evidence="6" id="KW-0677">Repeat</keyword>
<reference evidence="16" key="3">
    <citation type="submission" date="2025-09" db="UniProtKB">
        <authorList>
            <consortium name="Ensembl"/>
        </authorList>
    </citation>
    <scope>IDENTIFICATION</scope>
</reference>
<evidence type="ECO:0000256" key="1">
    <source>
        <dbReference type="ARBA" id="ARBA00003436"/>
    </source>
</evidence>
<feature type="compositionally biased region" description="Basic residues" evidence="13">
    <location>
        <begin position="957"/>
        <end position="967"/>
    </location>
</feature>